<comment type="caution">
    <text evidence="2">The sequence shown here is derived from an EMBL/GenBank/DDBJ whole genome shotgun (WGS) entry which is preliminary data.</text>
</comment>
<feature type="compositionally biased region" description="Basic and acidic residues" evidence="1">
    <location>
        <begin position="19"/>
        <end position="40"/>
    </location>
</feature>
<feature type="compositionally biased region" description="Basic residues" evidence="1">
    <location>
        <begin position="9"/>
        <end position="18"/>
    </location>
</feature>
<organism evidence="2 3">
    <name type="scientific">Steinernema carpocapsae</name>
    <name type="common">Entomopathogenic nematode</name>
    <dbReference type="NCBI Taxonomy" id="34508"/>
    <lineage>
        <taxon>Eukaryota</taxon>
        <taxon>Metazoa</taxon>
        <taxon>Ecdysozoa</taxon>
        <taxon>Nematoda</taxon>
        <taxon>Chromadorea</taxon>
        <taxon>Rhabditida</taxon>
        <taxon>Tylenchina</taxon>
        <taxon>Panagrolaimomorpha</taxon>
        <taxon>Strongyloidoidea</taxon>
        <taxon>Steinernematidae</taxon>
        <taxon>Steinernema</taxon>
    </lineage>
</organism>
<keyword evidence="3" id="KW-1185">Reference proteome</keyword>
<sequence>MLKPLCRRCRSPVPKSRRRSWEKDQFLEGTSRKRTEKSREEYKWPRGGFAAGGQGAKAVAHLLRLPLQQCLTSVRMCIKEGQHN</sequence>
<reference evidence="2 3" key="1">
    <citation type="journal article" date="2015" name="Genome Biol.">
        <title>Comparative genomics of Steinernema reveals deeply conserved gene regulatory networks.</title>
        <authorList>
            <person name="Dillman A.R."/>
            <person name="Macchietto M."/>
            <person name="Porter C.F."/>
            <person name="Rogers A."/>
            <person name="Williams B."/>
            <person name="Antoshechkin I."/>
            <person name="Lee M.M."/>
            <person name="Goodwin Z."/>
            <person name="Lu X."/>
            <person name="Lewis E.E."/>
            <person name="Goodrich-Blair H."/>
            <person name="Stock S.P."/>
            <person name="Adams B.J."/>
            <person name="Sternberg P.W."/>
            <person name="Mortazavi A."/>
        </authorList>
    </citation>
    <scope>NUCLEOTIDE SEQUENCE [LARGE SCALE GENOMIC DNA]</scope>
    <source>
        <strain evidence="2 3">ALL</strain>
    </source>
</reference>
<evidence type="ECO:0000256" key="1">
    <source>
        <dbReference type="SAM" id="MobiDB-lite"/>
    </source>
</evidence>
<accession>A0A4U8UP32</accession>
<dbReference type="EMBL" id="CM016762">
    <property type="protein sequence ID" value="TMS33837.1"/>
    <property type="molecule type" value="Genomic_DNA"/>
</dbReference>
<dbReference type="Proteomes" id="UP000298663">
    <property type="component" value="Chromosome X"/>
</dbReference>
<reference evidence="2 3" key="2">
    <citation type="journal article" date="2019" name="G3 (Bethesda)">
        <title>Hybrid Assembly of the Genome of the Entomopathogenic Nematode Steinernema carpocapsae Identifies the X-Chromosome.</title>
        <authorList>
            <person name="Serra L."/>
            <person name="Macchietto M."/>
            <person name="Macias-Munoz A."/>
            <person name="McGill C.J."/>
            <person name="Rodriguez I.M."/>
            <person name="Rodriguez B."/>
            <person name="Murad R."/>
            <person name="Mortazavi A."/>
        </authorList>
    </citation>
    <scope>NUCLEOTIDE SEQUENCE [LARGE SCALE GENOMIC DNA]</scope>
    <source>
        <strain evidence="2 3">ALL</strain>
    </source>
</reference>
<proteinExistence type="predicted"/>
<feature type="region of interest" description="Disordered" evidence="1">
    <location>
        <begin position="9"/>
        <end position="40"/>
    </location>
</feature>
<evidence type="ECO:0000313" key="3">
    <source>
        <dbReference type="Proteomes" id="UP000298663"/>
    </source>
</evidence>
<dbReference type="EMBL" id="AZBU02000001">
    <property type="protein sequence ID" value="TMS33837.1"/>
    <property type="molecule type" value="Genomic_DNA"/>
</dbReference>
<name>A0A4U8UP32_STECR</name>
<protein>
    <submittedName>
        <fullName evidence="2">Uncharacterized protein</fullName>
    </submittedName>
</protein>
<gene>
    <name evidence="2" type="ORF">L596_001528</name>
</gene>
<evidence type="ECO:0000313" key="2">
    <source>
        <dbReference type="EMBL" id="TMS33837.1"/>
    </source>
</evidence>
<dbReference type="AlphaFoldDB" id="A0A4U8UP32"/>